<evidence type="ECO:0000259" key="12">
    <source>
        <dbReference type="Pfam" id="PF06280"/>
    </source>
</evidence>
<evidence type="ECO:0000313" key="14">
    <source>
        <dbReference type="Proteomes" id="UP000022910"/>
    </source>
</evidence>
<feature type="active site" description="Charge relay system" evidence="6 7">
    <location>
        <position position="187"/>
    </location>
</feature>
<dbReference type="PROSITE" id="PS51892">
    <property type="entry name" value="SUBTILASE"/>
    <property type="match status" value="1"/>
</dbReference>
<dbReference type="SUPFAM" id="SSF52743">
    <property type="entry name" value="Subtilisin-like"/>
    <property type="match status" value="1"/>
</dbReference>
<comment type="similarity">
    <text evidence="1 7">Belongs to the peptidase S8 family.</text>
</comment>
<evidence type="ECO:0000256" key="8">
    <source>
        <dbReference type="SAM" id="MobiDB-lite"/>
    </source>
</evidence>
<dbReference type="Pfam" id="PF00082">
    <property type="entry name" value="Peptidase_S8"/>
    <property type="match status" value="1"/>
</dbReference>
<feature type="active site" description="Charge relay system" evidence="6 7">
    <location>
        <position position="138"/>
    </location>
</feature>
<dbReference type="PANTHER" id="PTHR43399:SF4">
    <property type="entry name" value="CELL WALL-ASSOCIATED PROTEASE"/>
    <property type="match status" value="1"/>
</dbReference>
<evidence type="ECO:0000313" key="13">
    <source>
        <dbReference type="EMBL" id="EXX60642.1"/>
    </source>
</evidence>
<organism evidence="13 14">
    <name type="scientific">Rhizophagus irregularis (strain DAOM 197198w)</name>
    <name type="common">Glomus intraradices</name>
    <dbReference type="NCBI Taxonomy" id="1432141"/>
    <lineage>
        <taxon>Eukaryota</taxon>
        <taxon>Fungi</taxon>
        <taxon>Fungi incertae sedis</taxon>
        <taxon>Mucoromycota</taxon>
        <taxon>Glomeromycotina</taxon>
        <taxon>Glomeromycetes</taxon>
        <taxon>Glomerales</taxon>
        <taxon>Glomeraceae</taxon>
        <taxon>Rhizophagus</taxon>
    </lineage>
</organism>
<feature type="signal peptide" evidence="9">
    <location>
        <begin position="1"/>
        <end position="23"/>
    </location>
</feature>
<evidence type="ECO:0000256" key="1">
    <source>
        <dbReference type="ARBA" id="ARBA00011073"/>
    </source>
</evidence>
<evidence type="ECO:0000256" key="2">
    <source>
        <dbReference type="ARBA" id="ARBA00022670"/>
    </source>
</evidence>
<dbReference type="Proteomes" id="UP000022910">
    <property type="component" value="Unassembled WGS sequence"/>
</dbReference>
<keyword evidence="3 9" id="KW-0732">Signal</keyword>
<feature type="active site" description="Charge relay system" evidence="6 7">
    <location>
        <position position="500"/>
    </location>
</feature>
<gene>
    <name evidence="13" type="ORF">RirG_178080</name>
</gene>
<feature type="chain" id="PRO_5001475179" evidence="9">
    <location>
        <begin position="24"/>
        <end position="877"/>
    </location>
</feature>
<dbReference type="InterPro" id="IPR034187">
    <property type="entry name" value="Peptidases_S8_5"/>
</dbReference>
<dbReference type="InterPro" id="IPR046450">
    <property type="entry name" value="PA_dom_sf"/>
</dbReference>
<dbReference type="SMR" id="A0A015ITU6"/>
<dbReference type="CDD" id="cd07489">
    <property type="entry name" value="Peptidases_S8_5"/>
    <property type="match status" value="1"/>
</dbReference>
<keyword evidence="14" id="KW-1185">Reference proteome</keyword>
<feature type="domain" description="C5a peptidase/Subtilisin-like protease SBT2-like Fn3-like" evidence="12">
    <location>
        <begin position="577"/>
        <end position="688"/>
    </location>
</feature>
<feature type="domain" description="PA" evidence="11">
    <location>
        <begin position="355"/>
        <end position="404"/>
    </location>
</feature>
<feature type="compositionally biased region" description="Low complexity" evidence="8">
    <location>
        <begin position="846"/>
        <end position="860"/>
    </location>
</feature>
<evidence type="ECO:0000256" key="3">
    <source>
        <dbReference type="ARBA" id="ARBA00022729"/>
    </source>
</evidence>
<dbReference type="SUPFAM" id="SSF52025">
    <property type="entry name" value="PA domain"/>
    <property type="match status" value="1"/>
</dbReference>
<protein>
    <submittedName>
        <fullName evidence="13">Ysp3p</fullName>
    </submittedName>
</protein>
<dbReference type="InterPro" id="IPR036852">
    <property type="entry name" value="Peptidase_S8/S53_dom_sf"/>
</dbReference>
<name>A0A015ITU6_RHIIW</name>
<dbReference type="OMA" id="RVKFDYD"/>
<keyword evidence="5 7" id="KW-0720">Serine protease</keyword>
<dbReference type="Pfam" id="PF02225">
    <property type="entry name" value="PA"/>
    <property type="match status" value="1"/>
</dbReference>
<proteinExistence type="inferred from homology"/>
<evidence type="ECO:0000256" key="9">
    <source>
        <dbReference type="SAM" id="SignalP"/>
    </source>
</evidence>
<feature type="domain" description="Peptidase S8/S53" evidence="10">
    <location>
        <begin position="129"/>
        <end position="543"/>
    </location>
</feature>
<dbReference type="Gene3D" id="3.40.50.200">
    <property type="entry name" value="Peptidase S8/S53 domain"/>
    <property type="match status" value="2"/>
</dbReference>
<dbReference type="EMBL" id="JEMT01025874">
    <property type="protein sequence ID" value="EXX60642.1"/>
    <property type="molecule type" value="Genomic_DNA"/>
</dbReference>
<dbReference type="GO" id="GO:0006508">
    <property type="term" value="P:proteolysis"/>
    <property type="evidence" value="ECO:0007669"/>
    <property type="project" value="UniProtKB-KW"/>
</dbReference>
<dbReference type="InterPro" id="IPR015500">
    <property type="entry name" value="Peptidase_S8_subtilisin-rel"/>
</dbReference>
<dbReference type="AlphaFoldDB" id="A0A015ITU6"/>
<evidence type="ECO:0000256" key="7">
    <source>
        <dbReference type="PROSITE-ProRule" id="PRU01240"/>
    </source>
</evidence>
<dbReference type="PRINTS" id="PR00723">
    <property type="entry name" value="SUBTILISIN"/>
</dbReference>
<dbReference type="InterPro" id="IPR051048">
    <property type="entry name" value="Peptidase_S8/S53_subtilisin"/>
</dbReference>
<comment type="caution">
    <text evidence="13">The sequence shown here is derived from an EMBL/GenBank/DDBJ whole genome shotgun (WGS) entry which is preliminary data.</text>
</comment>
<dbReference type="InterPro" id="IPR022398">
    <property type="entry name" value="Peptidase_S8_His-AS"/>
</dbReference>
<dbReference type="PROSITE" id="PS00137">
    <property type="entry name" value="SUBTILASE_HIS"/>
    <property type="match status" value="1"/>
</dbReference>
<dbReference type="Gene3D" id="3.50.30.30">
    <property type="match status" value="1"/>
</dbReference>
<dbReference type="OrthoDB" id="10256524at2759"/>
<evidence type="ECO:0000259" key="10">
    <source>
        <dbReference type="Pfam" id="PF00082"/>
    </source>
</evidence>
<sequence>MNILNKIIIRLLLLCYTFSITLGDAPIKVHPDNTVTFENVYIIRYSSTLTPKIILDRIENAGINYTHRFNLDFIDSVSIRFNENDDVIKCSKIYGIENIWPVRKFKPRLFTAHKISGVDVFRQRTGLDGTGIKVGIIDNGLDYTHPAFGNCFKTPGCKTQFGTDLIGVGDSVNPVPDNDPRETCEGHGTHVAGIIAADDHELGFTGVAPGVTLGIYRAIDCNSSTGDDILIQGMQFARNDKVDIINLSLGGDFRGWNDTPLGIAVNKLSSEGFVVVVAASNLGEEGLFTSGNPDSSTNIISVGDVDNIQYLSFVLIPSNDPKKEILYNTDRITLRYRLPGPLPIVIANTTTNLPESDGCVSYNNKDFTNKIALIRRGGCGFGVKIGNAVAAGAIGVVFYDSEVTGFLPVISLSKTPDAIISDVDGEYLKRQIRRNKNLTVSFPDKKVTIPLSSAGKPSNESSWGPTFEFDIKPDLLAPGGRIFSTYPVNLGKYATLTGTSMAAAYTSGTIALYMQAKGLKNGKFDPLKLRDLLVYSAKPIYNTTKFPFSVDKQGGGLLDINEAIKTKAIIHPSKLLLNDSAHFVGNHKITIKNTGKKTTKYTFDHIPTPSVRGWFNNTWVETSSFVIEKRFAGVKFSKNSVTVRPGKSTSIKIKFTQPKNLPNDFGIYSGYISIKDSEQGIKSTLPYLGVKGDIRKIPMLSNNPPPFIVNYLTGEIFDQPNQIGQFSFNGDDFPVFRFFLNYGARFLVIELFKRGDFTTNGFVGIPVLHKDFSNPSIQIGRNGPSNEITDKPWDTRIVSDINGNQVIVPSGQYQALLRILKPFGNPKNMNDFVIWESPIIEIIDSPNSSNLPNKNKTTVKTTKHPGATKNQRRNGSL</sequence>
<evidence type="ECO:0000259" key="11">
    <source>
        <dbReference type="Pfam" id="PF02225"/>
    </source>
</evidence>
<dbReference type="PANTHER" id="PTHR43399">
    <property type="entry name" value="SUBTILISIN-RELATED"/>
    <property type="match status" value="1"/>
</dbReference>
<accession>A0A015ITU6</accession>
<evidence type="ECO:0000256" key="6">
    <source>
        <dbReference type="PIRSR" id="PIRSR615500-1"/>
    </source>
</evidence>
<dbReference type="STRING" id="1432141.A0A015ITU6"/>
<dbReference type="HOGENOM" id="CLU_003559_3_1_1"/>
<dbReference type="Pfam" id="PF06280">
    <property type="entry name" value="fn3_5"/>
    <property type="match status" value="1"/>
</dbReference>
<dbReference type="GO" id="GO:0004252">
    <property type="term" value="F:serine-type endopeptidase activity"/>
    <property type="evidence" value="ECO:0007669"/>
    <property type="project" value="UniProtKB-UniRule"/>
</dbReference>
<reference evidence="13 14" key="1">
    <citation type="submission" date="2014-02" db="EMBL/GenBank/DDBJ databases">
        <title>Single nucleus genome sequencing reveals high similarity among nuclei of an endomycorrhizal fungus.</title>
        <authorList>
            <person name="Lin K."/>
            <person name="Geurts R."/>
            <person name="Zhang Z."/>
            <person name="Limpens E."/>
            <person name="Saunders D.G."/>
            <person name="Mu D."/>
            <person name="Pang E."/>
            <person name="Cao H."/>
            <person name="Cha H."/>
            <person name="Lin T."/>
            <person name="Zhou Q."/>
            <person name="Shang Y."/>
            <person name="Li Y."/>
            <person name="Ivanov S."/>
            <person name="Sharma T."/>
            <person name="Velzen R.V."/>
            <person name="Ruijter N.D."/>
            <person name="Aanen D.K."/>
            <person name="Win J."/>
            <person name="Kamoun S."/>
            <person name="Bisseling T."/>
            <person name="Huang S."/>
        </authorList>
    </citation>
    <scope>NUCLEOTIDE SEQUENCE [LARGE SCALE GENOMIC DNA]</scope>
    <source>
        <strain evidence="14">DAOM197198w</strain>
    </source>
</reference>
<dbReference type="InterPro" id="IPR010435">
    <property type="entry name" value="C5a/SBT2-like_Fn3"/>
</dbReference>
<dbReference type="InterPro" id="IPR000209">
    <property type="entry name" value="Peptidase_S8/S53_dom"/>
</dbReference>
<keyword evidence="4 7" id="KW-0378">Hydrolase</keyword>
<evidence type="ECO:0000256" key="5">
    <source>
        <dbReference type="ARBA" id="ARBA00022825"/>
    </source>
</evidence>
<feature type="region of interest" description="Disordered" evidence="8">
    <location>
        <begin position="846"/>
        <end position="877"/>
    </location>
</feature>
<keyword evidence="2 7" id="KW-0645">Protease</keyword>
<dbReference type="GO" id="GO:0016020">
    <property type="term" value="C:membrane"/>
    <property type="evidence" value="ECO:0007669"/>
    <property type="project" value="InterPro"/>
</dbReference>
<dbReference type="InterPro" id="IPR003137">
    <property type="entry name" value="PA_domain"/>
</dbReference>
<dbReference type="Gene3D" id="2.60.40.1710">
    <property type="entry name" value="Subtilisin-like superfamily"/>
    <property type="match status" value="1"/>
</dbReference>
<evidence type="ECO:0000256" key="4">
    <source>
        <dbReference type="ARBA" id="ARBA00022801"/>
    </source>
</evidence>